<dbReference type="AlphaFoldDB" id="A0A674PNV4"/>
<evidence type="ECO:0008006" key="4">
    <source>
        <dbReference type="Google" id="ProtNLM"/>
    </source>
</evidence>
<reference evidence="2 3" key="1">
    <citation type="journal article" date="2011" name="Genome Biol. Evol.">
        <title>Integration of the genetic map and genome assembly of fugu facilitates insights into distinct features of genome evolution in teleosts and mammals.</title>
        <authorList>
            <person name="Kai W."/>
            <person name="Kikuchi K."/>
            <person name="Tohari S."/>
            <person name="Chew A.K."/>
            <person name="Tay A."/>
            <person name="Fujiwara A."/>
            <person name="Hosoya S."/>
            <person name="Suetake H."/>
            <person name="Naruse K."/>
            <person name="Brenner S."/>
            <person name="Suzuki Y."/>
            <person name="Venkatesh B."/>
        </authorList>
    </citation>
    <scope>NUCLEOTIDE SEQUENCE [LARGE SCALE GENOMIC DNA]</scope>
</reference>
<dbReference type="InParanoid" id="A0A674PNV4"/>
<evidence type="ECO:0000313" key="3">
    <source>
        <dbReference type="Proteomes" id="UP000005226"/>
    </source>
</evidence>
<feature type="region of interest" description="Disordered" evidence="1">
    <location>
        <begin position="36"/>
        <end position="265"/>
    </location>
</feature>
<dbReference type="Proteomes" id="UP000005226">
    <property type="component" value="Chromosome 17"/>
</dbReference>
<sequence>CPPAPNEELISVGVSSEGISVPTHSCVLAALSPQLSERLSGAQPSPLGQRRKVRLDSMTTADEALGRPGQSHPPLTVPSSPSGAPRGGHSSGVCGTGSHDDDLESQIAQEHGCRQEDRTTLGTGPSETAEQEGTALGEREEDRAGGEEDRAGGEEDRAGGEQDRAIREEDRAGGEQDRAGGEQDRAIREEDRAIGEEDRAGGEQDRAIREEDRAGGEQDRAGGEQDRAGGEQDRAIREEDRAGGEEDRTLVRRSPPRGPVSRSPTCRNRYRFLFLKSFVMCGERPPFPGQRNTVASIVYYKLISSTFPGRLHTRGQRSTRVR</sequence>
<reference evidence="2" key="2">
    <citation type="submission" date="2025-08" db="UniProtKB">
        <authorList>
            <consortium name="Ensembl"/>
        </authorList>
    </citation>
    <scope>IDENTIFICATION</scope>
</reference>
<protein>
    <recommendedName>
        <fullName evidence="4">BTB domain-containing protein</fullName>
    </recommendedName>
</protein>
<dbReference type="GeneTree" id="ENSGT01120000276900"/>
<dbReference type="Ensembl" id="ENSTRUT00000065206.1">
    <property type="protein sequence ID" value="ENSTRUP00000087330.1"/>
    <property type="gene ID" value="ENSTRUG00000033313.1"/>
</dbReference>
<reference evidence="2" key="3">
    <citation type="submission" date="2025-09" db="UniProtKB">
        <authorList>
            <consortium name="Ensembl"/>
        </authorList>
    </citation>
    <scope>IDENTIFICATION</scope>
</reference>
<proteinExistence type="predicted"/>
<keyword evidence="3" id="KW-1185">Reference proteome</keyword>
<feature type="compositionally biased region" description="Basic and acidic residues" evidence="1">
    <location>
        <begin position="137"/>
        <end position="250"/>
    </location>
</feature>
<accession>A0A674PNV4</accession>
<evidence type="ECO:0000313" key="2">
    <source>
        <dbReference type="Ensembl" id="ENSTRUP00000087330.1"/>
    </source>
</evidence>
<dbReference type="InterPro" id="IPR011049">
    <property type="entry name" value="Serralysin-like_metalloprot_C"/>
</dbReference>
<dbReference type="Gene3D" id="2.150.10.10">
    <property type="entry name" value="Serralysin-like metalloprotease, C-terminal"/>
    <property type="match status" value="1"/>
</dbReference>
<evidence type="ECO:0000256" key="1">
    <source>
        <dbReference type="SAM" id="MobiDB-lite"/>
    </source>
</evidence>
<name>A0A674PNV4_TAKRU</name>
<organism evidence="2 3">
    <name type="scientific">Takifugu rubripes</name>
    <name type="common">Japanese pufferfish</name>
    <name type="synonym">Fugu rubripes</name>
    <dbReference type="NCBI Taxonomy" id="31033"/>
    <lineage>
        <taxon>Eukaryota</taxon>
        <taxon>Metazoa</taxon>
        <taxon>Chordata</taxon>
        <taxon>Craniata</taxon>
        <taxon>Vertebrata</taxon>
        <taxon>Euteleostomi</taxon>
        <taxon>Actinopterygii</taxon>
        <taxon>Neopterygii</taxon>
        <taxon>Teleostei</taxon>
        <taxon>Neoteleostei</taxon>
        <taxon>Acanthomorphata</taxon>
        <taxon>Eupercaria</taxon>
        <taxon>Tetraodontiformes</taxon>
        <taxon>Tetradontoidea</taxon>
        <taxon>Tetraodontidae</taxon>
        <taxon>Takifugu</taxon>
    </lineage>
</organism>